<dbReference type="GO" id="GO:0042149">
    <property type="term" value="P:cellular response to glucose starvation"/>
    <property type="evidence" value="ECO:0007669"/>
    <property type="project" value="TreeGrafter"/>
</dbReference>
<dbReference type="Gene3D" id="1.10.3450.30">
    <property type="match status" value="1"/>
</dbReference>
<accession>A0A915E0N1</accession>
<dbReference type="AlphaFoldDB" id="A0A915E0N1"/>
<dbReference type="PANTHER" id="PTHR31581">
    <property type="entry name" value="KICSTOR COMPLEX PROTEIN C12ORF66"/>
    <property type="match status" value="1"/>
</dbReference>
<dbReference type="Proteomes" id="UP000887574">
    <property type="component" value="Unplaced"/>
</dbReference>
<dbReference type="GO" id="GO:1904262">
    <property type="term" value="P:negative regulation of TORC1 signaling"/>
    <property type="evidence" value="ECO:0007669"/>
    <property type="project" value="TreeGrafter"/>
</dbReference>
<dbReference type="InterPro" id="IPR038060">
    <property type="entry name" value="C12orf66-like_central_sf"/>
</dbReference>
<evidence type="ECO:0000313" key="2">
    <source>
        <dbReference type="WBParaSite" id="jg2544"/>
    </source>
</evidence>
<keyword evidence="1" id="KW-1185">Reference proteome</keyword>
<organism evidence="1 2">
    <name type="scientific">Ditylenchus dipsaci</name>
    <dbReference type="NCBI Taxonomy" id="166011"/>
    <lineage>
        <taxon>Eukaryota</taxon>
        <taxon>Metazoa</taxon>
        <taxon>Ecdysozoa</taxon>
        <taxon>Nematoda</taxon>
        <taxon>Chromadorea</taxon>
        <taxon>Rhabditida</taxon>
        <taxon>Tylenchina</taxon>
        <taxon>Tylenchomorpha</taxon>
        <taxon>Sphaerularioidea</taxon>
        <taxon>Anguinidae</taxon>
        <taxon>Anguininae</taxon>
        <taxon>Ditylenchus</taxon>
    </lineage>
</organism>
<dbReference type="GO" id="GO:0061462">
    <property type="term" value="P:protein localization to lysosome"/>
    <property type="evidence" value="ECO:0007669"/>
    <property type="project" value="TreeGrafter"/>
</dbReference>
<sequence length="416" mass="48373">MTSSTPVIFSGRHVTEYDLSAMTERYIALLHKMEFEKARELLEADRIKDLWTSAPASLKPWQTCINYMSQLASTESQYFSLAFLVTKFEKFSFRNKDGDIRDTYLLLRNEFHRCFEAQQDVPTSLLAEVADELRKYASFRIELISFYISLPGRDGKCIVRDSVERLEEIQRKCKCEKSHLNILKSILREIDLIHRLFDVQQKIAECNMLESLLKLKELKAILNEWFDSFDASNLAKPSPSFLLSFTKKTKITPTKLALFHFLDQFFQTMLAKFSLYFHDVLTPFTPNNFFRKNSPQMICLLVNRIEMDAQFYGFGYHKALSRLSTECCKPASGLTKNILHSLSALRISVYLKVFTPILPHLCKMYGLVSPLPRKMMAKSSICLTKTKNSRFSQLTSNQTFTWLLYMTEKCRKKKAP</sequence>
<evidence type="ECO:0000313" key="1">
    <source>
        <dbReference type="Proteomes" id="UP000887574"/>
    </source>
</evidence>
<name>A0A915E0N1_9BILA</name>
<dbReference type="PANTHER" id="PTHR31581:SF1">
    <property type="entry name" value="KICSTOR SUBUNIT 2"/>
    <property type="match status" value="1"/>
</dbReference>
<protein>
    <submittedName>
        <fullName evidence="2">Uncharacterized protein</fullName>
    </submittedName>
</protein>
<proteinExistence type="predicted"/>
<dbReference type="SUPFAM" id="SSF158548">
    <property type="entry name" value="FLJ32549 domain-like"/>
    <property type="match status" value="1"/>
</dbReference>
<dbReference type="WBParaSite" id="jg2544">
    <property type="protein sequence ID" value="jg2544"/>
    <property type="gene ID" value="jg2544"/>
</dbReference>
<reference evidence="2" key="1">
    <citation type="submission" date="2022-11" db="UniProtKB">
        <authorList>
            <consortium name="WormBaseParasite"/>
        </authorList>
    </citation>
    <scope>IDENTIFICATION</scope>
</reference>
<dbReference type="Pfam" id="PF09404">
    <property type="entry name" value="C12orf66_like"/>
    <property type="match status" value="1"/>
</dbReference>
<dbReference type="InterPro" id="IPR018544">
    <property type="entry name" value="KICS_2"/>
</dbReference>
<dbReference type="GO" id="GO:0034198">
    <property type="term" value="P:cellular response to amino acid starvation"/>
    <property type="evidence" value="ECO:0007669"/>
    <property type="project" value="TreeGrafter"/>
</dbReference>